<dbReference type="RefSeq" id="WP_141448843.1">
    <property type="nucleotide sequence ID" value="NZ_CP041217.1"/>
</dbReference>
<keyword evidence="2" id="KW-1133">Transmembrane helix</keyword>
<evidence type="ECO:0000313" key="4">
    <source>
        <dbReference type="Proteomes" id="UP000316968"/>
    </source>
</evidence>
<feature type="region of interest" description="Disordered" evidence="1">
    <location>
        <begin position="97"/>
        <end position="124"/>
    </location>
</feature>
<protein>
    <submittedName>
        <fullName evidence="3">Uncharacterized protein</fullName>
    </submittedName>
</protein>
<dbReference type="Proteomes" id="UP000316968">
    <property type="component" value="Chromosome"/>
</dbReference>
<reference evidence="3 4" key="1">
    <citation type="submission" date="2019-06" db="EMBL/GenBank/DDBJ databases">
        <title>Saccharibacillus brassicae sp. nov., an endophytic bacterium isolated from Chinese cabbage seeds (Brassica pekinensis).</title>
        <authorList>
            <person name="Jiang L."/>
            <person name="Lee J."/>
            <person name="Kim S.W."/>
        </authorList>
    </citation>
    <scope>NUCLEOTIDE SEQUENCE [LARGE SCALE GENOMIC DNA]</scope>
    <source>
        <strain evidence="4">KCTC 43072 / ATSA2</strain>
    </source>
</reference>
<keyword evidence="2" id="KW-0472">Membrane</keyword>
<evidence type="ECO:0000256" key="2">
    <source>
        <dbReference type="SAM" id="Phobius"/>
    </source>
</evidence>
<name>A0A4Y6UX50_SACBS</name>
<keyword evidence="4" id="KW-1185">Reference proteome</keyword>
<feature type="compositionally biased region" description="Polar residues" evidence="1">
    <location>
        <begin position="97"/>
        <end position="111"/>
    </location>
</feature>
<feature type="transmembrane region" description="Helical" evidence="2">
    <location>
        <begin position="65"/>
        <end position="83"/>
    </location>
</feature>
<gene>
    <name evidence="3" type="ORF">FFV09_16460</name>
</gene>
<dbReference type="OrthoDB" id="2677959at2"/>
<organism evidence="3 4">
    <name type="scientific">Saccharibacillus brassicae</name>
    <dbReference type="NCBI Taxonomy" id="2583377"/>
    <lineage>
        <taxon>Bacteria</taxon>
        <taxon>Bacillati</taxon>
        <taxon>Bacillota</taxon>
        <taxon>Bacilli</taxon>
        <taxon>Bacillales</taxon>
        <taxon>Paenibacillaceae</taxon>
        <taxon>Saccharibacillus</taxon>
    </lineage>
</organism>
<evidence type="ECO:0000313" key="3">
    <source>
        <dbReference type="EMBL" id="QDH22299.1"/>
    </source>
</evidence>
<accession>A0A4Y6UX50</accession>
<dbReference type="EMBL" id="CP041217">
    <property type="protein sequence ID" value="QDH22299.1"/>
    <property type="molecule type" value="Genomic_DNA"/>
</dbReference>
<feature type="compositionally biased region" description="Basic and acidic residues" evidence="1">
    <location>
        <begin position="1"/>
        <end position="20"/>
    </location>
</feature>
<dbReference type="KEGG" id="saca:FFV09_16460"/>
<feature type="region of interest" description="Disordered" evidence="1">
    <location>
        <begin position="1"/>
        <end position="36"/>
    </location>
</feature>
<proteinExistence type="predicted"/>
<sequence length="295" mass="32488">MSRFNEPEPRRAREEHRGERPNWYSALEREPGPIPTEPTLAQMSRIKEETNMEHTQTTVKRRGKFVGGAVLAAGVLLGGIWGANSAGWLDQAQAPNVAQTQVNPGSGQSGPNAGGVLGGTPAEQQAAAEAEAREAAADFKREDLTVTPDKLDVFKQEFRQGEQSMIDWIERRHGELSPYAESEFLSVYFTNQAANVPYEAAIHTDSELSVEQIDMTTRSVDLEQEQVTFDYTLNLVFSGGRDPLPMKGSIRMQKGEDGWKVQKDAPDKQSFLELYKLARPEVSGAEEPAADAPAE</sequence>
<keyword evidence="2" id="KW-0812">Transmembrane</keyword>
<dbReference type="AlphaFoldDB" id="A0A4Y6UX50"/>
<evidence type="ECO:0000256" key="1">
    <source>
        <dbReference type="SAM" id="MobiDB-lite"/>
    </source>
</evidence>